<comment type="caution">
    <text evidence="1">The sequence shown here is derived from an EMBL/GenBank/DDBJ whole genome shotgun (WGS) entry which is preliminary data.</text>
</comment>
<accession>A0A2T4MWF0</accession>
<name>A0A2T4MWF0_AERVE</name>
<dbReference type="RefSeq" id="WP_107684553.1">
    <property type="nucleotide sequence ID" value="NZ_PZKL01000045.1"/>
</dbReference>
<sequence length="128" mass="14511">MSFPFRSIIGQGVVNHDIEQIAINHEIQFLVDYCDKKRIELMESKKAKDALNKLNRPFFILPSMVATLPKVSQHNDSRFELSVSQLTQLRSALTNLGIAAPESMEELAFNQSSYIMKMIRAVNNIGNN</sequence>
<dbReference type="AlphaFoldDB" id="A0A2T4MWF0"/>
<gene>
    <name evidence="1" type="ORF">DAA48_21035</name>
</gene>
<organism evidence="1 2">
    <name type="scientific">Aeromonas veronii</name>
    <dbReference type="NCBI Taxonomy" id="654"/>
    <lineage>
        <taxon>Bacteria</taxon>
        <taxon>Pseudomonadati</taxon>
        <taxon>Pseudomonadota</taxon>
        <taxon>Gammaproteobacteria</taxon>
        <taxon>Aeromonadales</taxon>
        <taxon>Aeromonadaceae</taxon>
        <taxon>Aeromonas</taxon>
    </lineage>
</organism>
<proteinExistence type="predicted"/>
<protein>
    <submittedName>
        <fullName evidence="1">Uncharacterized protein</fullName>
    </submittedName>
</protein>
<evidence type="ECO:0000313" key="1">
    <source>
        <dbReference type="EMBL" id="PTH78928.1"/>
    </source>
</evidence>
<dbReference type="EMBL" id="PZKL01000045">
    <property type="protein sequence ID" value="PTH78928.1"/>
    <property type="molecule type" value="Genomic_DNA"/>
</dbReference>
<dbReference type="Proteomes" id="UP000241986">
    <property type="component" value="Unassembled WGS sequence"/>
</dbReference>
<evidence type="ECO:0000313" key="2">
    <source>
        <dbReference type="Proteomes" id="UP000241986"/>
    </source>
</evidence>
<reference evidence="1 2" key="1">
    <citation type="submission" date="2018-03" db="EMBL/GenBank/DDBJ databases">
        <title>Aeromonas veronii whole genome sequencing and analysis.</title>
        <authorList>
            <person name="Xie H."/>
            <person name="Liu T."/>
            <person name="Wang K."/>
        </authorList>
    </citation>
    <scope>NUCLEOTIDE SEQUENCE [LARGE SCALE GENOMIC DNA]</scope>
    <source>
        <strain evidence="1 2">XH.VA.1</strain>
    </source>
</reference>